<comment type="caution">
    <text evidence="1">The sequence shown here is derived from an EMBL/GenBank/DDBJ whole genome shotgun (WGS) entry which is preliminary data.</text>
</comment>
<dbReference type="OrthoDB" id="1478556at2759"/>
<dbReference type="InterPro" id="IPR029063">
    <property type="entry name" value="SAM-dependent_MTases_sf"/>
</dbReference>
<dbReference type="PANTHER" id="PTHR12890:SF0">
    <property type="entry name" value="PROTEIN-L-HISTIDINE N-PROS-METHYLTRANSFERASE"/>
    <property type="match status" value="1"/>
</dbReference>
<dbReference type="AlphaFoldDB" id="A0A9Q0N843"/>
<dbReference type="SUPFAM" id="SSF53335">
    <property type="entry name" value="S-adenosyl-L-methionine-dependent methyltransferases"/>
    <property type="match status" value="1"/>
</dbReference>
<dbReference type="PANTHER" id="PTHR12890">
    <property type="entry name" value="DREV PROTEIN"/>
    <property type="match status" value="1"/>
</dbReference>
<dbReference type="InterPro" id="IPR007884">
    <property type="entry name" value="METL9"/>
</dbReference>
<name>A0A9Q0N843_9DIPT</name>
<keyword evidence="2" id="KW-1185">Reference proteome</keyword>
<gene>
    <name evidence="1" type="primary">Mettl9</name>
    <name evidence="1" type="ORF">Bhyg_00656</name>
</gene>
<reference evidence="1" key="1">
    <citation type="submission" date="2022-07" db="EMBL/GenBank/DDBJ databases">
        <authorList>
            <person name="Trinca V."/>
            <person name="Uliana J.V.C."/>
            <person name="Torres T.T."/>
            <person name="Ward R.J."/>
            <person name="Monesi N."/>
        </authorList>
    </citation>
    <scope>NUCLEOTIDE SEQUENCE</scope>
    <source>
        <strain evidence="1">HSMRA1968</strain>
        <tissue evidence="1">Whole embryos</tissue>
    </source>
</reference>
<dbReference type="Gene3D" id="3.40.50.150">
    <property type="entry name" value="Vaccinia Virus protein VP39"/>
    <property type="match status" value="1"/>
</dbReference>
<organism evidence="1 2">
    <name type="scientific">Pseudolycoriella hygida</name>
    <dbReference type="NCBI Taxonomy" id="35572"/>
    <lineage>
        <taxon>Eukaryota</taxon>
        <taxon>Metazoa</taxon>
        <taxon>Ecdysozoa</taxon>
        <taxon>Arthropoda</taxon>
        <taxon>Hexapoda</taxon>
        <taxon>Insecta</taxon>
        <taxon>Pterygota</taxon>
        <taxon>Neoptera</taxon>
        <taxon>Endopterygota</taxon>
        <taxon>Diptera</taxon>
        <taxon>Nematocera</taxon>
        <taxon>Sciaroidea</taxon>
        <taxon>Sciaridae</taxon>
        <taxon>Pseudolycoriella</taxon>
    </lineage>
</organism>
<dbReference type="Proteomes" id="UP001151699">
    <property type="component" value="Chromosome A"/>
</dbReference>
<dbReference type="EMBL" id="WJQU01000001">
    <property type="protein sequence ID" value="KAJ6645450.1"/>
    <property type="molecule type" value="Genomic_DNA"/>
</dbReference>
<evidence type="ECO:0000313" key="2">
    <source>
        <dbReference type="Proteomes" id="UP001151699"/>
    </source>
</evidence>
<sequence>MTYRPRGVFARALYDKVNNDRYLEGYDMRLWYKLPNELPEKYQSKFVQLEEPDDTTRRWLDEAKVLSANLWLQIWHIIARLFLATFMTQTDVNGLLKRGSMFILSENHFKDLLVAGGFSPSSFENDSMIDILDIGAGDGEVTSRLAKSVIHMGSNIMLKVYATEYSWTMRDRLQKKKFTVIDRLQNVSNVHLISCLNVLDRCADPHQIMTDIYNALHPNGRAIVALVLPYSHYVESNSSHLPIKPLLPHWPQQSRSFEDEATVFFEQLELMGFNIEAWTKAPYLCEGDLRQSFYWLIDVVVVLSKKTGFI</sequence>
<dbReference type="Pfam" id="PF05219">
    <property type="entry name" value="DREV"/>
    <property type="match status" value="1"/>
</dbReference>
<dbReference type="GO" id="GO:0106370">
    <property type="term" value="F:protein-L-histidine N-pros-methyltransferase activity"/>
    <property type="evidence" value="ECO:0007669"/>
    <property type="project" value="InterPro"/>
</dbReference>
<evidence type="ECO:0000313" key="1">
    <source>
        <dbReference type="EMBL" id="KAJ6645450.1"/>
    </source>
</evidence>
<proteinExistence type="predicted"/>
<accession>A0A9Q0N843</accession>
<dbReference type="CDD" id="cd02440">
    <property type="entry name" value="AdoMet_MTases"/>
    <property type="match status" value="1"/>
</dbReference>
<protein>
    <submittedName>
        <fullName evidence="1">Protein-L-histidine N-pros-methyltransferase</fullName>
    </submittedName>
</protein>